<protein>
    <recommendedName>
        <fullName evidence="2">F-box domain-containing protein</fullName>
    </recommendedName>
</protein>
<dbReference type="RefSeq" id="XP_025394601.1">
    <property type="nucleotide sequence ID" value="XM_025539733.1"/>
</dbReference>
<feature type="domain" description="F-box" evidence="2">
    <location>
        <begin position="1"/>
        <end position="47"/>
    </location>
</feature>
<keyword evidence="1" id="KW-1133">Transmembrane helix</keyword>
<dbReference type="VEuPathDB" id="FungiDB:BO70DRAFT_302098"/>
<proteinExistence type="predicted"/>
<dbReference type="GeneID" id="37061970"/>
<comment type="caution">
    <text evidence="3">The sequence shown here is derived from an EMBL/GenBank/DDBJ whole genome shotgun (WGS) entry which is preliminary data.</text>
</comment>
<dbReference type="Pfam" id="PF12937">
    <property type="entry name" value="F-box-like"/>
    <property type="match status" value="1"/>
</dbReference>
<keyword evidence="4" id="KW-1185">Reference proteome</keyword>
<sequence length="145" mass="17134">MDLPTELHLHIASFLPYPDALAMKHTCRHFYGLVYTGVHLKVDWFVARFERKLECPMEKCSFRTDEAFCNKRIRDIMERRRRHLECSQSSGGCLVIEGSTCQKDHVPIWLKKRGRLEKLRSFGYEVFIYGLIFLVVNVLWKVVAR</sequence>
<dbReference type="InterPro" id="IPR001810">
    <property type="entry name" value="F-box_dom"/>
</dbReference>
<feature type="transmembrane region" description="Helical" evidence="1">
    <location>
        <begin position="122"/>
        <end position="140"/>
    </location>
</feature>
<reference evidence="3 4" key="1">
    <citation type="submission" date="2016-12" db="EMBL/GenBank/DDBJ databases">
        <title>The genomes of Aspergillus section Nigri reveals drivers in fungal speciation.</title>
        <authorList>
            <consortium name="DOE Joint Genome Institute"/>
            <person name="Vesth T.C."/>
            <person name="Nybo J."/>
            <person name="Theobald S."/>
            <person name="Brandl J."/>
            <person name="Frisvad J.C."/>
            <person name="Nielsen K.F."/>
            <person name="Lyhne E.K."/>
            <person name="Kogle M.E."/>
            <person name="Kuo A."/>
            <person name="Riley R."/>
            <person name="Clum A."/>
            <person name="Nolan M."/>
            <person name="Lipzen A."/>
            <person name="Salamov A."/>
            <person name="Henrissat B."/>
            <person name="Wiebenga A."/>
            <person name="De Vries R.P."/>
            <person name="Grigoriev I.V."/>
            <person name="Mortensen U.H."/>
            <person name="Andersen M.R."/>
            <person name="Baker S.E."/>
        </authorList>
    </citation>
    <scope>NUCLEOTIDE SEQUENCE [LARGE SCALE GENOMIC DNA]</scope>
    <source>
        <strain evidence="3 4">CBS 117.55</strain>
    </source>
</reference>
<dbReference type="AlphaFoldDB" id="A0A317UYZ1"/>
<keyword evidence="1" id="KW-0472">Membrane</keyword>
<accession>A0A317UYZ1</accession>
<evidence type="ECO:0000313" key="3">
    <source>
        <dbReference type="EMBL" id="PWY65712.1"/>
    </source>
</evidence>
<dbReference type="EMBL" id="MSFL01000049">
    <property type="protein sequence ID" value="PWY65712.1"/>
    <property type="molecule type" value="Genomic_DNA"/>
</dbReference>
<gene>
    <name evidence="3" type="ORF">BO70DRAFT_302098</name>
</gene>
<keyword evidence="1" id="KW-0812">Transmembrane</keyword>
<dbReference type="OrthoDB" id="5281164at2759"/>
<dbReference type="InterPro" id="IPR036047">
    <property type="entry name" value="F-box-like_dom_sf"/>
</dbReference>
<dbReference type="Proteomes" id="UP000247233">
    <property type="component" value="Unassembled WGS sequence"/>
</dbReference>
<evidence type="ECO:0000259" key="2">
    <source>
        <dbReference type="PROSITE" id="PS50181"/>
    </source>
</evidence>
<dbReference type="Gene3D" id="1.20.1280.50">
    <property type="match status" value="1"/>
</dbReference>
<dbReference type="PROSITE" id="PS50181">
    <property type="entry name" value="FBOX"/>
    <property type="match status" value="1"/>
</dbReference>
<evidence type="ECO:0000313" key="4">
    <source>
        <dbReference type="Proteomes" id="UP000247233"/>
    </source>
</evidence>
<evidence type="ECO:0000256" key="1">
    <source>
        <dbReference type="SAM" id="Phobius"/>
    </source>
</evidence>
<name>A0A317UYZ1_9EURO</name>
<dbReference type="STRING" id="1448321.A0A317UYZ1"/>
<organism evidence="3 4">
    <name type="scientific">Aspergillus heteromorphus CBS 117.55</name>
    <dbReference type="NCBI Taxonomy" id="1448321"/>
    <lineage>
        <taxon>Eukaryota</taxon>
        <taxon>Fungi</taxon>
        <taxon>Dikarya</taxon>
        <taxon>Ascomycota</taxon>
        <taxon>Pezizomycotina</taxon>
        <taxon>Eurotiomycetes</taxon>
        <taxon>Eurotiomycetidae</taxon>
        <taxon>Eurotiales</taxon>
        <taxon>Aspergillaceae</taxon>
        <taxon>Aspergillus</taxon>
        <taxon>Aspergillus subgen. Circumdati</taxon>
    </lineage>
</organism>
<dbReference type="SUPFAM" id="SSF81383">
    <property type="entry name" value="F-box domain"/>
    <property type="match status" value="1"/>
</dbReference>